<feature type="domain" description="UvrD-like helicase ATP-binding" evidence="6">
    <location>
        <begin position="185"/>
        <end position="559"/>
    </location>
</feature>
<dbReference type="Pfam" id="PF13245">
    <property type="entry name" value="AAA_19"/>
    <property type="match status" value="1"/>
</dbReference>
<dbReference type="InterPro" id="IPR000212">
    <property type="entry name" value="DNA_helicase_UvrD/REP"/>
</dbReference>
<dbReference type="InterPro" id="IPR027417">
    <property type="entry name" value="P-loop_NTPase"/>
</dbReference>
<keyword evidence="1 5" id="KW-0547">Nucleotide-binding</keyword>
<dbReference type="InterPro" id="IPR014016">
    <property type="entry name" value="UvrD-like_ATP-bd"/>
</dbReference>
<evidence type="ECO:0000256" key="5">
    <source>
        <dbReference type="PROSITE-ProRule" id="PRU00560"/>
    </source>
</evidence>
<sequence>MTTHSAEHIAQQEVAAEQAYVDNVYERLEASGQMAQALVAEGYARGHIGHEGGLVERDAMVFQASKRIAALNAAHDGLVFGRLNLLDGESRYIGRIGVRDENRDVIVVDWRAPAAAVFYQATAQDPAGVIRRRVLRCSGEKVIGVEDDLLDAENAADDLVIVGEGALLASLSRARDSSMHSVVATIQKEQDEAIRAPSRGATTIGGGPGTGKTVVALHRAAYLLYTDRRRFESGGVLVVGPSSVFMNYIERVLPSLGETSVTLRSLGEVVDGLRADRHDEPVAAAAKGSSRMTAFIGRAAAAPLPGAPTEFRFFYKDDVLRLEASDLDRIRRHLLSGGKRNRAYDKAPAALVDALWRQVAGERALEKGEAEFVEIVTTDDRFVSFVEDWWPPVDPIEVWRTLPDVIDSLGRGAFSAEELKALKASWAIGEPSIEDIPLIDELRYVIGEIPDTNDNDDDGPKQLMSFERQEREARDDRYRATRSIEDDGFAHVLVDEAQDLSPMQWRMLGRRGRHASWTIVGDQAQSSWPHPRESEAARKAALEGKPEHAFRLSTNYRNSAEIYDLAAKVAVIGVKDPDLADAVRRTGDLPQHHVVSASELTAQLRTSIGDILERVEGTVAVVASRADLERLEGELADLIEENSGRLRLLDGLDTKGLEFDGVVVAEPDAITDESTAGWRTLYVVLTRATQLLTTVGTTDRWRERIV</sequence>
<feature type="binding site" evidence="5">
    <location>
        <begin position="206"/>
        <end position="213"/>
    </location>
    <ligand>
        <name>ATP</name>
        <dbReference type="ChEBI" id="CHEBI:30616"/>
    </ligand>
</feature>
<keyword evidence="2 5" id="KW-0378">Hydrolase</keyword>
<keyword evidence="4 5" id="KW-0067">ATP-binding</keyword>
<protein>
    <submittedName>
        <fullName evidence="7">DNA helicase IV</fullName>
    </submittedName>
</protein>
<dbReference type="Gene3D" id="3.40.50.300">
    <property type="entry name" value="P-loop containing nucleotide triphosphate hydrolases"/>
    <property type="match status" value="3"/>
</dbReference>
<dbReference type="PROSITE" id="PS51198">
    <property type="entry name" value="UVRD_HELICASE_ATP_BIND"/>
    <property type="match status" value="1"/>
</dbReference>
<dbReference type="SUPFAM" id="SSF52540">
    <property type="entry name" value="P-loop containing nucleoside triphosphate hydrolases"/>
    <property type="match status" value="1"/>
</dbReference>
<proteinExistence type="predicted"/>
<evidence type="ECO:0000313" key="8">
    <source>
        <dbReference type="Proteomes" id="UP001257739"/>
    </source>
</evidence>
<name>A0ABU1UKD4_9ACTN</name>
<dbReference type="GO" id="GO:0004386">
    <property type="term" value="F:helicase activity"/>
    <property type="evidence" value="ECO:0007669"/>
    <property type="project" value="UniProtKB-KW"/>
</dbReference>
<accession>A0ABU1UKD4</accession>
<dbReference type="RefSeq" id="WP_309966322.1">
    <property type="nucleotide sequence ID" value="NZ_JAVDWH010000001.1"/>
</dbReference>
<keyword evidence="3 5" id="KW-0347">Helicase</keyword>
<reference evidence="7 8" key="1">
    <citation type="submission" date="2023-07" db="EMBL/GenBank/DDBJ databases">
        <title>Sorghum-associated microbial communities from plants grown in Nebraska, USA.</title>
        <authorList>
            <person name="Schachtman D."/>
        </authorList>
    </citation>
    <scope>NUCLEOTIDE SEQUENCE [LARGE SCALE GENOMIC DNA]</scope>
    <source>
        <strain evidence="7 8">BE248</strain>
    </source>
</reference>
<evidence type="ECO:0000259" key="6">
    <source>
        <dbReference type="PROSITE" id="PS51198"/>
    </source>
</evidence>
<dbReference type="Proteomes" id="UP001257739">
    <property type="component" value="Unassembled WGS sequence"/>
</dbReference>
<evidence type="ECO:0000313" key="7">
    <source>
        <dbReference type="EMBL" id="MDR7085636.1"/>
    </source>
</evidence>
<dbReference type="EMBL" id="JAVDWH010000001">
    <property type="protein sequence ID" value="MDR7085636.1"/>
    <property type="molecule type" value="Genomic_DNA"/>
</dbReference>
<keyword evidence="8" id="KW-1185">Reference proteome</keyword>
<organism evidence="7 8">
    <name type="scientific">Aeromicrobium panaciterrae</name>
    <dbReference type="NCBI Taxonomy" id="363861"/>
    <lineage>
        <taxon>Bacteria</taxon>
        <taxon>Bacillati</taxon>
        <taxon>Actinomycetota</taxon>
        <taxon>Actinomycetes</taxon>
        <taxon>Propionibacteriales</taxon>
        <taxon>Nocardioidaceae</taxon>
        <taxon>Aeromicrobium</taxon>
    </lineage>
</organism>
<gene>
    <name evidence="7" type="ORF">J2X11_000475</name>
</gene>
<dbReference type="PANTHER" id="PTHR11070:SF45">
    <property type="entry name" value="DNA 3'-5' HELICASE"/>
    <property type="match status" value="1"/>
</dbReference>
<evidence type="ECO:0000256" key="1">
    <source>
        <dbReference type="ARBA" id="ARBA00022741"/>
    </source>
</evidence>
<evidence type="ECO:0000256" key="4">
    <source>
        <dbReference type="ARBA" id="ARBA00022840"/>
    </source>
</evidence>
<evidence type="ECO:0000256" key="2">
    <source>
        <dbReference type="ARBA" id="ARBA00022801"/>
    </source>
</evidence>
<dbReference type="PANTHER" id="PTHR11070">
    <property type="entry name" value="UVRD / RECB / PCRA DNA HELICASE FAMILY MEMBER"/>
    <property type="match status" value="1"/>
</dbReference>
<comment type="caution">
    <text evidence="7">The sequence shown here is derived from an EMBL/GenBank/DDBJ whole genome shotgun (WGS) entry which is preliminary data.</text>
</comment>
<evidence type="ECO:0000256" key="3">
    <source>
        <dbReference type="ARBA" id="ARBA00022806"/>
    </source>
</evidence>